<sequence>MGEVDFEQRASGRTVAGLARELNERGVQCPSGADRVRNPHRPGQAWMVRTVTGILENPRYTGREVWNRHSTDSRGGDHARRAGGAARRTQAKDWVLSDRQVHPALVSDELFLAVQGMRTARRTQDGDTRRYALAGLLVCDVCGRRLYSHWVNGRAGYRCRHGYTSARGRPPHAAKNVYVREDRLLVDLRERLLARPGCEPTEMADHLRRRGQVIVCTGSSWTLEDTASLPARITPGFGGMQLLLPWNDPGAEKQEPWQALERTFTTVHGVIACPRRTCTLFTRLLLPEIG</sequence>
<evidence type="ECO:0000313" key="7">
    <source>
        <dbReference type="Proteomes" id="UP000274515"/>
    </source>
</evidence>
<evidence type="ECO:0000259" key="4">
    <source>
        <dbReference type="Pfam" id="PF07508"/>
    </source>
</evidence>
<feature type="region of interest" description="Disordered" evidence="3">
    <location>
        <begin position="67"/>
        <end position="86"/>
    </location>
</feature>
<evidence type="ECO:0000256" key="2">
    <source>
        <dbReference type="ARBA" id="ARBA00023172"/>
    </source>
</evidence>
<evidence type="ECO:0000259" key="5">
    <source>
        <dbReference type="Pfam" id="PF13408"/>
    </source>
</evidence>
<dbReference type="InterPro" id="IPR038109">
    <property type="entry name" value="DNA_bind_recomb_sf"/>
</dbReference>
<keyword evidence="2" id="KW-0233">DNA recombination</keyword>
<dbReference type="AlphaFoldDB" id="A0A3R8P351"/>
<evidence type="ECO:0000313" key="6">
    <source>
        <dbReference type="EMBL" id="RRO18591.1"/>
    </source>
</evidence>
<feature type="domain" description="Recombinase zinc beta ribbon" evidence="5">
    <location>
        <begin position="133"/>
        <end position="184"/>
    </location>
</feature>
<dbReference type="InterPro" id="IPR025827">
    <property type="entry name" value="Zn_ribbon_recom_dom"/>
</dbReference>
<dbReference type="InterPro" id="IPR011109">
    <property type="entry name" value="DNA_bind_recombinase_dom"/>
</dbReference>
<dbReference type="OrthoDB" id="3372479at2"/>
<dbReference type="Gene3D" id="3.90.1750.20">
    <property type="entry name" value="Putative Large Serine Recombinase, Chain B, Domain 2"/>
    <property type="match status" value="1"/>
</dbReference>
<organism evidence="6 7">
    <name type="scientific">Saccharopolyspora rhizosphaerae</name>
    <dbReference type="NCBI Taxonomy" id="2492662"/>
    <lineage>
        <taxon>Bacteria</taxon>
        <taxon>Bacillati</taxon>
        <taxon>Actinomycetota</taxon>
        <taxon>Actinomycetes</taxon>
        <taxon>Pseudonocardiales</taxon>
        <taxon>Pseudonocardiaceae</taxon>
        <taxon>Saccharopolyspora</taxon>
    </lineage>
</organism>
<dbReference type="Pfam" id="PF07508">
    <property type="entry name" value="Recombinase"/>
    <property type="match status" value="1"/>
</dbReference>
<name>A0A3R8P351_9PSEU</name>
<dbReference type="GO" id="GO:0003677">
    <property type="term" value="F:DNA binding"/>
    <property type="evidence" value="ECO:0007669"/>
    <property type="project" value="UniProtKB-KW"/>
</dbReference>
<protein>
    <submittedName>
        <fullName evidence="6">Recombinase</fullName>
    </submittedName>
</protein>
<comment type="caution">
    <text evidence="6">The sequence shown here is derived from an EMBL/GenBank/DDBJ whole genome shotgun (WGS) entry which is preliminary data.</text>
</comment>
<gene>
    <name evidence="6" type="ORF">EIL87_05565</name>
</gene>
<dbReference type="PANTHER" id="PTHR30461:SF2">
    <property type="entry name" value="SERINE RECOMBINASE PINE-RELATED"/>
    <property type="match status" value="1"/>
</dbReference>
<dbReference type="EMBL" id="RSAA01000006">
    <property type="protein sequence ID" value="RRO18591.1"/>
    <property type="molecule type" value="Genomic_DNA"/>
</dbReference>
<feature type="domain" description="Recombinase" evidence="4">
    <location>
        <begin position="6"/>
        <end position="120"/>
    </location>
</feature>
<accession>A0A3R8P351</accession>
<reference evidence="6 7" key="1">
    <citation type="submission" date="2018-11" db="EMBL/GenBank/DDBJ databases">
        <title>Saccharopolyspora rhizosphaerae sp. nov., an actinomycete isolated from rhizosphere soil in Thailand.</title>
        <authorList>
            <person name="Intra B."/>
            <person name="Euanorasetr J."/>
            <person name="Take A."/>
            <person name="Inahashi Y."/>
            <person name="Mori M."/>
            <person name="Panbangred W."/>
            <person name="Matsumoto A."/>
        </authorList>
    </citation>
    <scope>NUCLEOTIDE SEQUENCE [LARGE SCALE GENOMIC DNA]</scope>
    <source>
        <strain evidence="6 7">H219</strain>
    </source>
</reference>
<dbReference type="Pfam" id="PF13408">
    <property type="entry name" value="Zn_ribbon_recom"/>
    <property type="match status" value="1"/>
</dbReference>
<keyword evidence="7" id="KW-1185">Reference proteome</keyword>
<dbReference type="GO" id="GO:0000150">
    <property type="term" value="F:DNA strand exchange activity"/>
    <property type="evidence" value="ECO:0007669"/>
    <property type="project" value="InterPro"/>
</dbReference>
<evidence type="ECO:0000256" key="3">
    <source>
        <dbReference type="SAM" id="MobiDB-lite"/>
    </source>
</evidence>
<dbReference type="PANTHER" id="PTHR30461">
    <property type="entry name" value="DNA-INVERTASE FROM LAMBDOID PROPHAGE"/>
    <property type="match status" value="1"/>
</dbReference>
<evidence type="ECO:0000256" key="1">
    <source>
        <dbReference type="ARBA" id="ARBA00023125"/>
    </source>
</evidence>
<dbReference type="InterPro" id="IPR050639">
    <property type="entry name" value="SSR_resolvase"/>
</dbReference>
<feature type="compositionally biased region" description="Basic and acidic residues" evidence="3">
    <location>
        <begin position="67"/>
        <end position="80"/>
    </location>
</feature>
<keyword evidence="1" id="KW-0238">DNA-binding</keyword>
<proteinExistence type="predicted"/>
<dbReference type="Proteomes" id="UP000274515">
    <property type="component" value="Unassembled WGS sequence"/>
</dbReference>